<accession>A0AAV3PLA1</accession>
<name>A0AAV3PLA1_LITER</name>
<organism evidence="2 3">
    <name type="scientific">Lithospermum erythrorhizon</name>
    <name type="common">Purple gromwell</name>
    <name type="synonym">Lithospermum officinale var. erythrorhizon</name>
    <dbReference type="NCBI Taxonomy" id="34254"/>
    <lineage>
        <taxon>Eukaryota</taxon>
        <taxon>Viridiplantae</taxon>
        <taxon>Streptophyta</taxon>
        <taxon>Embryophyta</taxon>
        <taxon>Tracheophyta</taxon>
        <taxon>Spermatophyta</taxon>
        <taxon>Magnoliopsida</taxon>
        <taxon>eudicotyledons</taxon>
        <taxon>Gunneridae</taxon>
        <taxon>Pentapetalae</taxon>
        <taxon>asterids</taxon>
        <taxon>lamiids</taxon>
        <taxon>Boraginales</taxon>
        <taxon>Boraginaceae</taxon>
        <taxon>Boraginoideae</taxon>
        <taxon>Lithospermeae</taxon>
        <taxon>Lithospermum</taxon>
    </lineage>
</organism>
<dbReference type="Pfam" id="PF13960">
    <property type="entry name" value="DUF4218"/>
    <property type="match status" value="1"/>
</dbReference>
<protein>
    <recommendedName>
        <fullName evidence="1">DUF4218 domain-containing protein</fullName>
    </recommendedName>
</protein>
<dbReference type="EMBL" id="BAABME010017943">
    <property type="protein sequence ID" value="GAA0151981.1"/>
    <property type="molecule type" value="Genomic_DNA"/>
</dbReference>
<comment type="caution">
    <text evidence="2">The sequence shown here is derived from an EMBL/GenBank/DDBJ whole genome shotgun (WGS) entry which is preliminary data.</text>
</comment>
<dbReference type="Proteomes" id="UP001454036">
    <property type="component" value="Unassembled WGS sequence"/>
</dbReference>
<keyword evidence="3" id="KW-1185">Reference proteome</keyword>
<evidence type="ECO:0000259" key="1">
    <source>
        <dbReference type="Pfam" id="PF13960"/>
    </source>
</evidence>
<proteinExistence type="predicted"/>
<feature type="domain" description="DUF4218" evidence="1">
    <location>
        <begin position="210"/>
        <end position="246"/>
    </location>
</feature>
<reference evidence="2 3" key="1">
    <citation type="submission" date="2024-01" db="EMBL/GenBank/DDBJ databases">
        <title>The complete chloroplast genome sequence of Lithospermum erythrorhizon: insights into the phylogenetic relationship among Boraginaceae species and the maternal lineages of purple gromwells.</title>
        <authorList>
            <person name="Okada T."/>
            <person name="Watanabe K."/>
        </authorList>
    </citation>
    <scope>NUCLEOTIDE SEQUENCE [LARGE SCALE GENOMIC DNA]</scope>
</reference>
<dbReference type="PANTHER" id="PTHR48258">
    <property type="entry name" value="DUF4218 DOMAIN-CONTAINING PROTEIN-RELATED"/>
    <property type="match status" value="1"/>
</dbReference>
<sequence>MTHPSHSGTWHHFNDLYPDFASQSRNVRIGLYTDGFNPFGQFGRNYSCWPVIVCVYNLSPGLCMKYPYIFLSPIVPGPKSPERDLDVFLRPLIDELTLLWNDGIVTYDVARKENFTMRVTLMWTISDFPTYGMLSGLMANWRARIVWRRRIHTTFVKVGSFQMGVQAIFSRFTMIEGFTGLKSHDCHVLMEKLLPVAFRHLLPDAIWEAVIFPPTFFDVMEHLPIHLPYEAINGGPCQYRWMYPFES</sequence>
<evidence type="ECO:0000313" key="2">
    <source>
        <dbReference type="EMBL" id="GAA0151981.1"/>
    </source>
</evidence>
<gene>
    <name evidence="2" type="ORF">LIER_37396</name>
</gene>
<dbReference type="Pfam" id="PF02992">
    <property type="entry name" value="Transposase_21"/>
    <property type="match status" value="1"/>
</dbReference>
<dbReference type="AlphaFoldDB" id="A0AAV3PLA1"/>
<dbReference type="PANTHER" id="PTHR48258:SF4">
    <property type="entry name" value="DUF4216 DOMAIN-CONTAINING PROTEIN"/>
    <property type="match status" value="1"/>
</dbReference>
<dbReference type="InterPro" id="IPR004242">
    <property type="entry name" value="Transposase_21"/>
</dbReference>
<dbReference type="InterPro" id="IPR025452">
    <property type="entry name" value="DUF4218"/>
</dbReference>
<evidence type="ECO:0000313" key="3">
    <source>
        <dbReference type="Proteomes" id="UP001454036"/>
    </source>
</evidence>